<keyword evidence="3" id="KW-1185">Reference proteome</keyword>
<feature type="compositionally biased region" description="Basic and acidic residues" evidence="1">
    <location>
        <begin position="52"/>
        <end position="63"/>
    </location>
</feature>
<proteinExistence type="predicted"/>
<sequence>MNCKTCDLVKKSLTHSITDMDLHWSKEDSLTLGDYIILPQFEFADPTPENCTEDKKKEKKTPDDVNNSPHLVYDFLKILGLVDTRSCSIRQQQHGVHLEVLIQLCILPYLNRWMF</sequence>
<evidence type="ECO:0000313" key="2">
    <source>
        <dbReference type="EMBL" id="GIX83050.1"/>
    </source>
</evidence>
<evidence type="ECO:0000256" key="1">
    <source>
        <dbReference type="SAM" id="MobiDB-lite"/>
    </source>
</evidence>
<reference evidence="2 3" key="1">
    <citation type="submission" date="2021-06" db="EMBL/GenBank/DDBJ databases">
        <title>Caerostris extrusa draft genome.</title>
        <authorList>
            <person name="Kono N."/>
            <person name="Arakawa K."/>
        </authorList>
    </citation>
    <scope>NUCLEOTIDE SEQUENCE [LARGE SCALE GENOMIC DNA]</scope>
</reference>
<dbReference type="Proteomes" id="UP001054945">
    <property type="component" value="Unassembled WGS sequence"/>
</dbReference>
<accession>A0AAV4NE43</accession>
<dbReference type="EMBL" id="BPLR01020828">
    <property type="protein sequence ID" value="GIX83050.1"/>
    <property type="molecule type" value="Genomic_DNA"/>
</dbReference>
<protein>
    <submittedName>
        <fullName evidence="2">Uncharacterized protein</fullName>
    </submittedName>
</protein>
<feature type="region of interest" description="Disordered" evidence="1">
    <location>
        <begin position="45"/>
        <end position="67"/>
    </location>
</feature>
<dbReference type="AlphaFoldDB" id="A0AAV4NE43"/>
<gene>
    <name evidence="2" type="ORF">CEXT_640121</name>
</gene>
<name>A0AAV4NE43_CAEEX</name>
<evidence type="ECO:0000313" key="3">
    <source>
        <dbReference type="Proteomes" id="UP001054945"/>
    </source>
</evidence>
<comment type="caution">
    <text evidence="2">The sequence shown here is derived from an EMBL/GenBank/DDBJ whole genome shotgun (WGS) entry which is preliminary data.</text>
</comment>
<organism evidence="2 3">
    <name type="scientific">Caerostris extrusa</name>
    <name type="common">Bark spider</name>
    <name type="synonym">Caerostris bankana</name>
    <dbReference type="NCBI Taxonomy" id="172846"/>
    <lineage>
        <taxon>Eukaryota</taxon>
        <taxon>Metazoa</taxon>
        <taxon>Ecdysozoa</taxon>
        <taxon>Arthropoda</taxon>
        <taxon>Chelicerata</taxon>
        <taxon>Arachnida</taxon>
        <taxon>Araneae</taxon>
        <taxon>Araneomorphae</taxon>
        <taxon>Entelegynae</taxon>
        <taxon>Araneoidea</taxon>
        <taxon>Araneidae</taxon>
        <taxon>Caerostris</taxon>
    </lineage>
</organism>